<protein>
    <recommendedName>
        <fullName evidence="3">HAD-superfamily hydrolase, subfamily IIB</fullName>
    </recommendedName>
</protein>
<dbReference type="InterPro" id="IPR023214">
    <property type="entry name" value="HAD_sf"/>
</dbReference>
<dbReference type="AlphaFoldDB" id="A0A495DQ80"/>
<dbReference type="GO" id="GO:0005829">
    <property type="term" value="C:cytosol"/>
    <property type="evidence" value="ECO:0007669"/>
    <property type="project" value="TreeGrafter"/>
</dbReference>
<dbReference type="NCBIfam" id="TIGR01484">
    <property type="entry name" value="HAD-SF-IIB"/>
    <property type="match status" value="1"/>
</dbReference>
<gene>
    <name evidence="1" type="ORF">C7435_0583</name>
</gene>
<organism evidence="1 2">
    <name type="scientific">Maricaulis maris</name>
    <dbReference type="NCBI Taxonomy" id="74318"/>
    <lineage>
        <taxon>Bacteria</taxon>
        <taxon>Pseudomonadati</taxon>
        <taxon>Pseudomonadota</taxon>
        <taxon>Alphaproteobacteria</taxon>
        <taxon>Maricaulales</taxon>
        <taxon>Maricaulaceae</taxon>
        <taxon>Maricaulis</taxon>
    </lineage>
</organism>
<name>A0A495DQ80_9PROT</name>
<reference evidence="1 2" key="1">
    <citation type="submission" date="2018-10" db="EMBL/GenBank/DDBJ databases">
        <title>Genomic Encyclopedia of Type Strains, Phase IV (KMG-IV): sequencing the most valuable type-strain genomes for metagenomic binning, comparative biology and taxonomic classification.</title>
        <authorList>
            <person name="Goeker M."/>
        </authorList>
    </citation>
    <scope>NUCLEOTIDE SEQUENCE [LARGE SCALE GENOMIC DNA]</scope>
    <source>
        <strain evidence="1 2">DSM 4734</strain>
    </source>
</reference>
<dbReference type="Pfam" id="PF08282">
    <property type="entry name" value="Hydrolase_3"/>
    <property type="match status" value="1"/>
</dbReference>
<sequence length="272" mass="28744">MNSSNGSIPASGVTDDALAGVKAFLFDLDGTVTQDGRVPASSLAAMELLQAAGILTLAVTGRPAGWCDLIARWWPVDAVIGENGAFCFARRGDGRITRDWFCETSDDGRARLTAIADDTLSLAPNLAHAADNAWRACDIAVDFAEDVDGPTLDDAERVRARFAEAGAIAKTSSIHVNAWFGDHDKKTTACQVLATRFGIAEPDQAAQIAYIGDAPNDEPMFAAFPLSFGVAGVRRFLPVMTAHPAEIAKGDEAAGFAEIANRLLAARKIRPA</sequence>
<dbReference type="InterPro" id="IPR036412">
    <property type="entry name" value="HAD-like_sf"/>
</dbReference>
<evidence type="ECO:0000313" key="2">
    <source>
        <dbReference type="Proteomes" id="UP000273675"/>
    </source>
</evidence>
<dbReference type="Gene3D" id="3.40.50.1000">
    <property type="entry name" value="HAD superfamily/HAD-like"/>
    <property type="match status" value="2"/>
</dbReference>
<comment type="caution">
    <text evidence="1">The sequence shown here is derived from an EMBL/GenBank/DDBJ whole genome shotgun (WGS) entry which is preliminary data.</text>
</comment>
<proteinExistence type="predicted"/>
<dbReference type="Proteomes" id="UP000273675">
    <property type="component" value="Unassembled WGS sequence"/>
</dbReference>
<dbReference type="GO" id="GO:0000287">
    <property type="term" value="F:magnesium ion binding"/>
    <property type="evidence" value="ECO:0007669"/>
    <property type="project" value="TreeGrafter"/>
</dbReference>
<dbReference type="SUPFAM" id="SSF56784">
    <property type="entry name" value="HAD-like"/>
    <property type="match status" value="1"/>
</dbReference>
<accession>A0A495DQ80</accession>
<dbReference type="InterPro" id="IPR006379">
    <property type="entry name" value="HAD-SF_hydro_IIB"/>
</dbReference>
<dbReference type="EMBL" id="RBIM01000001">
    <property type="protein sequence ID" value="RKR04139.1"/>
    <property type="molecule type" value="Genomic_DNA"/>
</dbReference>
<evidence type="ECO:0000313" key="1">
    <source>
        <dbReference type="EMBL" id="RKR04139.1"/>
    </source>
</evidence>
<dbReference type="GO" id="GO:0016791">
    <property type="term" value="F:phosphatase activity"/>
    <property type="evidence" value="ECO:0007669"/>
    <property type="project" value="TreeGrafter"/>
</dbReference>
<dbReference type="PANTHER" id="PTHR10000">
    <property type="entry name" value="PHOSPHOSERINE PHOSPHATASE"/>
    <property type="match status" value="1"/>
</dbReference>
<evidence type="ECO:0008006" key="3">
    <source>
        <dbReference type="Google" id="ProtNLM"/>
    </source>
</evidence>
<dbReference type="PANTHER" id="PTHR10000:SF8">
    <property type="entry name" value="HAD SUPERFAMILY HYDROLASE-LIKE, TYPE 3"/>
    <property type="match status" value="1"/>
</dbReference>